<feature type="transmembrane region" description="Helical" evidence="5">
    <location>
        <begin position="231"/>
        <end position="254"/>
    </location>
</feature>
<dbReference type="GO" id="GO:0016020">
    <property type="term" value="C:membrane"/>
    <property type="evidence" value="ECO:0007669"/>
    <property type="project" value="UniProtKB-SubCell"/>
</dbReference>
<evidence type="ECO:0000256" key="5">
    <source>
        <dbReference type="SAM" id="Phobius"/>
    </source>
</evidence>
<evidence type="ECO:0000256" key="1">
    <source>
        <dbReference type="ARBA" id="ARBA00004141"/>
    </source>
</evidence>
<gene>
    <name evidence="7" type="ordered locus">Aboo_0717</name>
</gene>
<dbReference type="HOGENOM" id="CLU_677270_0_0_2"/>
<organism evidence="7 8">
    <name type="scientific">Aciduliprofundum boonei (strain DSM 19572 / T469)</name>
    <dbReference type="NCBI Taxonomy" id="439481"/>
    <lineage>
        <taxon>Archaea</taxon>
        <taxon>Methanobacteriati</taxon>
        <taxon>Thermoplasmatota</taxon>
        <taxon>DHVE2 group</taxon>
        <taxon>Candidatus Aciduliprofundum</taxon>
    </lineage>
</organism>
<dbReference type="SUPFAM" id="SSF103473">
    <property type="entry name" value="MFS general substrate transporter"/>
    <property type="match status" value="1"/>
</dbReference>
<feature type="transmembrane region" description="Helical" evidence="5">
    <location>
        <begin position="349"/>
        <end position="372"/>
    </location>
</feature>
<keyword evidence="2 5" id="KW-0812">Transmembrane</keyword>
<dbReference type="Gene3D" id="1.20.1250.20">
    <property type="entry name" value="MFS general substrate transporter like domains"/>
    <property type="match status" value="1"/>
</dbReference>
<dbReference type="AlphaFoldDB" id="D3TD93"/>
<dbReference type="InterPro" id="IPR036259">
    <property type="entry name" value="MFS_trans_sf"/>
</dbReference>
<accession>D3TD93</accession>
<feature type="transmembrane region" description="Helical" evidence="5">
    <location>
        <begin position="378"/>
        <end position="399"/>
    </location>
</feature>
<dbReference type="PANTHER" id="PTHR23518:SF2">
    <property type="entry name" value="MAJOR FACILITATOR SUPERFAMILY TRANSPORTER"/>
    <property type="match status" value="1"/>
</dbReference>
<keyword evidence="8" id="KW-1185">Reference proteome</keyword>
<feature type="transmembrane region" description="Helical" evidence="5">
    <location>
        <begin position="115"/>
        <end position="137"/>
    </location>
</feature>
<keyword evidence="4 5" id="KW-0472">Membrane</keyword>
<dbReference type="OrthoDB" id="117970at2157"/>
<dbReference type="PROSITE" id="PS50850">
    <property type="entry name" value="MFS"/>
    <property type="match status" value="1"/>
</dbReference>
<reference evidence="7" key="1">
    <citation type="submission" date="2010-02" db="EMBL/GenBank/DDBJ databases">
        <title>Complete sequence of Aciduliprofundum boonei T469.</title>
        <authorList>
            <consortium name="US DOE Joint Genome Institute"/>
            <person name="Lucas S."/>
            <person name="Copeland A."/>
            <person name="Lapidus A."/>
            <person name="Cheng J.-F."/>
            <person name="Bruce D."/>
            <person name="Goodwin L."/>
            <person name="Pitluck S."/>
            <person name="Saunders E."/>
            <person name="Detter J.C."/>
            <person name="Han C."/>
            <person name="Tapia R."/>
            <person name="Land M."/>
            <person name="Hauser L."/>
            <person name="Kyrpides N."/>
            <person name="Mikhailova N."/>
            <person name="Flores G."/>
            <person name="Reysenbach A.-L."/>
            <person name="Woyke T."/>
        </authorList>
    </citation>
    <scope>NUCLEOTIDE SEQUENCE</scope>
    <source>
        <strain evidence="7">T469</strain>
    </source>
</reference>
<feature type="transmembrane region" description="Helical" evidence="5">
    <location>
        <begin position="21"/>
        <end position="39"/>
    </location>
</feature>
<dbReference type="GeneID" id="8827663"/>
<proteinExistence type="predicted"/>
<evidence type="ECO:0000256" key="2">
    <source>
        <dbReference type="ARBA" id="ARBA00022692"/>
    </source>
</evidence>
<evidence type="ECO:0000313" key="8">
    <source>
        <dbReference type="Proteomes" id="UP000001400"/>
    </source>
</evidence>
<evidence type="ECO:0000256" key="4">
    <source>
        <dbReference type="ARBA" id="ARBA00023136"/>
    </source>
</evidence>
<dbReference type="Pfam" id="PF07690">
    <property type="entry name" value="MFS_1"/>
    <property type="match status" value="1"/>
</dbReference>
<feature type="transmembrane region" description="Helical" evidence="5">
    <location>
        <begin position="292"/>
        <end position="309"/>
    </location>
</feature>
<dbReference type="KEGG" id="abi:Aboo_0717"/>
<sequence length="402" mass="44434">MRYFRNFILHLKNFVNDLRTILKGNIGVLFITWLLLNFGHSVVMRFNGIYFSALGASDLILGFMGALTFGMMALLQIPGGYLADAYGRRKMIVIFTTVMAFSTLIFAVAPSWQWIILGLIISNVALLYQPALFSIMMDSLPENRRAEGFAITNISMIPAIFGPIIGGFLIYRYGVVPGMRVGYFALFALSLVSAIIRFKLKETMKVKKEHRKRFLESFKVLGKIKSRAKGLLIVNMLLSSAGGMIGYFIVKYSYTYTSPLIYGIAMGLITIIVVVVGIPVGKKADILGKEKFFTLGIFLAALSIFIFIIPSTIALFTYAILTGSAQAIMQPSSNGLIADYVGIENRGRYTGVFLFLSYIAAMIFSAIGGYVYHIEPAVLFILSGALYLMAGAVAIFVFIKFK</sequence>
<feature type="transmembrane region" description="Helical" evidence="5">
    <location>
        <begin position="260"/>
        <end position="280"/>
    </location>
</feature>
<feature type="transmembrane region" description="Helical" evidence="5">
    <location>
        <begin position="59"/>
        <end position="79"/>
    </location>
</feature>
<protein>
    <submittedName>
        <fullName evidence="7">Major facilitator superfamily MFS_1</fullName>
    </submittedName>
</protein>
<dbReference type="InterPro" id="IPR020846">
    <property type="entry name" value="MFS_dom"/>
</dbReference>
<feature type="transmembrane region" description="Helical" evidence="5">
    <location>
        <begin position="149"/>
        <end position="171"/>
    </location>
</feature>
<dbReference type="EMBL" id="CP001941">
    <property type="protein sequence ID" value="ADD08528.1"/>
    <property type="molecule type" value="Genomic_DNA"/>
</dbReference>
<comment type="subcellular location">
    <subcellularLocation>
        <location evidence="1">Membrane</location>
        <topology evidence="1">Multi-pass membrane protein</topology>
    </subcellularLocation>
</comment>
<dbReference type="PANTHER" id="PTHR23518">
    <property type="entry name" value="C-METHYLTRANSFERASE"/>
    <property type="match status" value="1"/>
</dbReference>
<keyword evidence="3 5" id="KW-1133">Transmembrane helix</keyword>
<feature type="domain" description="Major facilitator superfamily (MFS) profile" evidence="6">
    <location>
        <begin position="25"/>
        <end position="402"/>
    </location>
</feature>
<evidence type="ECO:0000259" key="6">
    <source>
        <dbReference type="PROSITE" id="PS50850"/>
    </source>
</evidence>
<dbReference type="PROSITE" id="PS00216">
    <property type="entry name" value="SUGAR_TRANSPORT_1"/>
    <property type="match status" value="1"/>
</dbReference>
<dbReference type="RefSeq" id="WP_012997208.1">
    <property type="nucleotide sequence ID" value="NC_013926.1"/>
</dbReference>
<evidence type="ECO:0000256" key="3">
    <source>
        <dbReference type="ARBA" id="ARBA00022989"/>
    </source>
</evidence>
<feature type="transmembrane region" description="Helical" evidence="5">
    <location>
        <begin position="183"/>
        <end position="200"/>
    </location>
</feature>
<dbReference type="Proteomes" id="UP000001400">
    <property type="component" value="Chromosome"/>
</dbReference>
<dbReference type="GO" id="GO:0022857">
    <property type="term" value="F:transmembrane transporter activity"/>
    <property type="evidence" value="ECO:0007669"/>
    <property type="project" value="InterPro"/>
</dbReference>
<feature type="transmembrane region" description="Helical" evidence="5">
    <location>
        <begin position="91"/>
        <end position="109"/>
    </location>
</feature>
<name>D3TD93_ACIB4</name>
<dbReference type="InterPro" id="IPR005829">
    <property type="entry name" value="Sugar_transporter_CS"/>
</dbReference>
<dbReference type="InterPro" id="IPR011701">
    <property type="entry name" value="MFS"/>
</dbReference>
<evidence type="ECO:0000313" key="7">
    <source>
        <dbReference type="EMBL" id="ADD08528.1"/>
    </source>
</evidence>